<evidence type="ECO:0000313" key="2">
    <source>
        <dbReference type="Proteomes" id="UP001331761"/>
    </source>
</evidence>
<proteinExistence type="predicted"/>
<protein>
    <submittedName>
        <fullName evidence="1">Uncharacterized protein</fullName>
    </submittedName>
</protein>
<organism evidence="1 2">
    <name type="scientific">Trichostrongylus colubriformis</name>
    <name type="common">Black scour worm</name>
    <dbReference type="NCBI Taxonomy" id="6319"/>
    <lineage>
        <taxon>Eukaryota</taxon>
        <taxon>Metazoa</taxon>
        <taxon>Ecdysozoa</taxon>
        <taxon>Nematoda</taxon>
        <taxon>Chromadorea</taxon>
        <taxon>Rhabditida</taxon>
        <taxon>Rhabditina</taxon>
        <taxon>Rhabditomorpha</taxon>
        <taxon>Strongyloidea</taxon>
        <taxon>Trichostrongylidae</taxon>
        <taxon>Trichostrongylus</taxon>
    </lineage>
</organism>
<feature type="non-terminal residue" evidence="1">
    <location>
        <position position="1"/>
    </location>
</feature>
<sequence>SISKKPPTSFSRCVLPKSSRRSCATC</sequence>
<dbReference type="Proteomes" id="UP001331761">
    <property type="component" value="Unassembled WGS sequence"/>
</dbReference>
<gene>
    <name evidence="1" type="ORF">GCK32_017707</name>
</gene>
<dbReference type="AlphaFoldDB" id="A0AAN8IRP7"/>
<name>A0AAN8IRP7_TRICO</name>
<accession>A0AAN8IRP7</accession>
<comment type="caution">
    <text evidence="1">The sequence shown here is derived from an EMBL/GenBank/DDBJ whole genome shotgun (WGS) entry which is preliminary data.</text>
</comment>
<evidence type="ECO:0000313" key="1">
    <source>
        <dbReference type="EMBL" id="KAK5984434.1"/>
    </source>
</evidence>
<keyword evidence="2" id="KW-1185">Reference proteome</keyword>
<dbReference type="EMBL" id="WIXE01002876">
    <property type="protein sequence ID" value="KAK5984434.1"/>
    <property type="molecule type" value="Genomic_DNA"/>
</dbReference>
<reference evidence="1 2" key="1">
    <citation type="submission" date="2019-10" db="EMBL/GenBank/DDBJ databases">
        <title>Assembly and Annotation for the nematode Trichostrongylus colubriformis.</title>
        <authorList>
            <person name="Martin J."/>
        </authorList>
    </citation>
    <scope>NUCLEOTIDE SEQUENCE [LARGE SCALE GENOMIC DNA]</scope>
    <source>
        <strain evidence="1">G859</strain>
        <tissue evidence="1">Whole worm</tissue>
    </source>
</reference>